<gene>
    <name evidence="1" type="ORF">BDV95DRAFT_595962</name>
</gene>
<evidence type="ECO:0000313" key="2">
    <source>
        <dbReference type="Proteomes" id="UP000481861"/>
    </source>
</evidence>
<dbReference type="Proteomes" id="UP000481861">
    <property type="component" value="Unassembled WGS sequence"/>
</dbReference>
<name>A0A7C8M5Z3_9PLEO</name>
<evidence type="ECO:0000313" key="1">
    <source>
        <dbReference type="EMBL" id="KAF2869616.1"/>
    </source>
</evidence>
<comment type="caution">
    <text evidence="1">The sequence shown here is derived from an EMBL/GenBank/DDBJ whole genome shotgun (WGS) entry which is preliminary data.</text>
</comment>
<sequence>MSNGTPTQTYAQYARTCLLSSGSVRFGSSPCQPTEIGEIARPPTCTAHQSDLSCTSFVARSSFGSHALRDAGAAESTYRLENLRAPGCLLARERYAVVPHSGEAAVRDGDGSDRADVVVVLVNLSSSCGGLGLELSGIGADDINVDGVCDGHGHGNGCDSRGG</sequence>
<keyword evidence="2" id="KW-1185">Reference proteome</keyword>
<proteinExistence type="predicted"/>
<reference evidence="1 2" key="1">
    <citation type="submission" date="2020-01" db="EMBL/GenBank/DDBJ databases">
        <authorList>
            <consortium name="DOE Joint Genome Institute"/>
            <person name="Haridas S."/>
            <person name="Albert R."/>
            <person name="Binder M."/>
            <person name="Bloem J."/>
            <person name="Labutti K."/>
            <person name="Salamov A."/>
            <person name="Andreopoulos B."/>
            <person name="Baker S.E."/>
            <person name="Barry K."/>
            <person name="Bills G."/>
            <person name="Bluhm B.H."/>
            <person name="Cannon C."/>
            <person name="Castanera R."/>
            <person name="Culley D.E."/>
            <person name="Daum C."/>
            <person name="Ezra D."/>
            <person name="Gonzalez J.B."/>
            <person name="Henrissat B."/>
            <person name="Kuo A."/>
            <person name="Liang C."/>
            <person name="Lipzen A."/>
            <person name="Lutzoni F."/>
            <person name="Magnuson J."/>
            <person name="Mondo S."/>
            <person name="Nolan M."/>
            <person name="Ohm R."/>
            <person name="Pangilinan J."/>
            <person name="Park H.-J.H."/>
            <person name="Ramirez L."/>
            <person name="Alfaro M."/>
            <person name="Sun H."/>
            <person name="Tritt A."/>
            <person name="Yoshinaga Y."/>
            <person name="Zwiers L.-H.L."/>
            <person name="Turgeon B.G."/>
            <person name="Goodwin S.B."/>
            <person name="Spatafora J.W."/>
            <person name="Crous P.W."/>
            <person name="Grigoriev I.V."/>
        </authorList>
    </citation>
    <scope>NUCLEOTIDE SEQUENCE [LARGE SCALE GENOMIC DNA]</scope>
    <source>
        <strain evidence="1 2">CBS 611.86</strain>
    </source>
</reference>
<dbReference type="EMBL" id="JAADJZ010000015">
    <property type="protein sequence ID" value="KAF2869616.1"/>
    <property type="molecule type" value="Genomic_DNA"/>
</dbReference>
<protein>
    <submittedName>
        <fullName evidence="1">Uncharacterized protein</fullName>
    </submittedName>
</protein>
<dbReference type="AlphaFoldDB" id="A0A7C8M5Z3"/>
<accession>A0A7C8M5Z3</accession>
<organism evidence="1 2">
    <name type="scientific">Massariosphaeria phaeospora</name>
    <dbReference type="NCBI Taxonomy" id="100035"/>
    <lineage>
        <taxon>Eukaryota</taxon>
        <taxon>Fungi</taxon>
        <taxon>Dikarya</taxon>
        <taxon>Ascomycota</taxon>
        <taxon>Pezizomycotina</taxon>
        <taxon>Dothideomycetes</taxon>
        <taxon>Pleosporomycetidae</taxon>
        <taxon>Pleosporales</taxon>
        <taxon>Pleosporales incertae sedis</taxon>
        <taxon>Massariosphaeria</taxon>
    </lineage>
</organism>